<dbReference type="OrthoDB" id="341421at2759"/>
<sequence>MLGSALPPLFAELAAAAAPLRGLRATCPLLASSLLLWGNLANTLCVGFGQTGRRSAAAKRLYLHRWPQRHGCLPGQLLAFLQEEGGIMRDIEQLMAWLLWLRRGGGGLWRRYIDLLPQGNATPPQPLAFSRWSSCNCKPWRQLPATIAASLSPCMSGCSAASLASCTGCAGGDALSLLVPCADFANHSQQPNCVFWLSEEAAAFQLVALENQAAGGEVTIRYGPSCSNDQLLRQYGFTLQGNAWDRLPLLATAGSVGLPAASAPPAALSSSSRNQQPPAGLSAPRLLAAMHAAAPLFAR</sequence>
<dbReference type="PANTHER" id="PTHR13271:SF154">
    <property type="entry name" value="GRIP DOMAIN-CONTAINING PROTEIN"/>
    <property type="match status" value="1"/>
</dbReference>
<feature type="domain" description="SET" evidence="1">
    <location>
        <begin position="62"/>
        <end position="223"/>
    </location>
</feature>
<organism evidence="2 3">
    <name type="scientific">Chlorella sorokiniana</name>
    <name type="common">Freshwater green alga</name>
    <dbReference type="NCBI Taxonomy" id="3076"/>
    <lineage>
        <taxon>Eukaryota</taxon>
        <taxon>Viridiplantae</taxon>
        <taxon>Chlorophyta</taxon>
        <taxon>core chlorophytes</taxon>
        <taxon>Trebouxiophyceae</taxon>
        <taxon>Chlorellales</taxon>
        <taxon>Chlorellaceae</taxon>
        <taxon>Chlorella clade</taxon>
        <taxon>Chlorella</taxon>
    </lineage>
</organism>
<dbReference type="Proteomes" id="UP000239899">
    <property type="component" value="Unassembled WGS sequence"/>
</dbReference>
<name>A0A2P6TNZ9_CHLSO</name>
<protein>
    <submittedName>
        <fullName evidence="2">Ribulose-1,5 bisphosphate carboxylase oxygenase large subunit N-chloroplastic</fullName>
    </submittedName>
</protein>
<keyword evidence="3" id="KW-1185">Reference proteome</keyword>
<accession>A0A2P6TNZ9</accession>
<gene>
    <name evidence="2" type="ORF">C2E21_5387</name>
</gene>
<evidence type="ECO:0000259" key="1">
    <source>
        <dbReference type="Pfam" id="PF00856"/>
    </source>
</evidence>
<dbReference type="SUPFAM" id="SSF82199">
    <property type="entry name" value="SET domain"/>
    <property type="match status" value="1"/>
</dbReference>
<reference evidence="2 3" key="1">
    <citation type="journal article" date="2018" name="Plant J.">
        <title>Genome sequences of Chlorella sorokiniana UTEX 1602 and Micractinium conductrix SAG 241.80: implications to maltose excretion by a green alga.</title>
        <authorList>
            <person name="Arriola M.B."/>
            <person name="Velmurugan N."/>
            <person name="Zhang Y."/>
            <person name="Plunkett M.H."/>
            <person name="Hondzo H."/>
            <person name="Barney B.M."/>
        </authorList>
    </citation>
    <scope>NUCLEOTIDE SEQUENCE [LARGE SCALE GENOMIC DNA]</scope>
    <source>
        <strain evidence="3">UTEX 1602</strain>
    </source>
</reference>
<proteinExistence type="predicted"/>
<dbReference type="AlphaFoldDB" id="A0A2P6TNZ9"/>
<comment type="caution">
    <text evidence="2">The sequence shown here is derived from an EMBL/GenBank/DDBJ whole genome shotgun (WGS) entry which is preliminary data.</text>
</comment>
<evidence type="ECO:0000313" key="2">
    <source>
        <dbReference type="EMBL" id="PRW51052.1"/>
    </source>
</evidence>
<dbReference type="InterPro" id="IPR046341">
    <property type="entry name" value="SET_dom_sf"/>
</dbReference>
<dbReference type="GO" id="GO:0016279">
    <property type="term" value="F:protein-lysine N-methyltransferase activity"/>
    <property type="evidence" value="ECO:0007669"/>
    <property type="project" value="TreeGrafter"/>
</dbReference>
<dbReference type="CDD" id="cd10527">
    <property type="entry name" value="SET_LSMT"/>
    <property type="match status" value="1"/>
</dbReference>
<dbReference type="EMBL" id="LHPG02000010">
    <property type="protein sequence ID" value="PRW51052.1"/>
    <property type="molecule type" value="Genomic_DNA"/>
</dbReference>
<dbReference type="InterPro" id="IPR001214">
    <property type="entry name" value="SET_dom"/>
</dbReference>
<evidence type="ECO:0000313" key="3">
    <source>
        <dbReference type="Proteomes" id="UP000239899"/>
    </source>
</evidence>
<dbReference type="Gene3D" id="3.90.1410.10">
    <property type="entry name" value="set domain protein methyltransferase, domain 1"/>
    <property type="match status" value="1"/>
</dbReference>
<dbReference type="PANTHER" id="PTHR13271">
    <property type="entry name" value="UNCHARACTERIZED PUTATIVE METHYLTRANSFERASE"/>
    <property type="match status" value="1"/>
</dbReference>
<dbReference type="InterPro" id="IPR050600">
    <property type="entry name" value="SETD3_SETD6_MTase"/>
</dbReference>
<dbReference type="Pfam" id="PF00856">
    <property type="entry name" value="SET"/>
    <property type="match status" value="1"/>
</dbReference>